<comment type="caution">
    <text evidence="2">The sequence shown here is derived from an EMBL/GenBank/DDBJ whole genome shotgun (WGS) entry which is preliminary data.</text>
</comment>
<dbReference type="SUPFAM" id="SSF52317">
    <property type="entry name" value="Class I glutamine amidotransferase-like"/>
    <property type="match status" value="1"/>
</dbReference>
<evidence type="ECO:0000313" key="3">
    <source>
        <dbReference type="Proteomes" id="UP000740557"/>
    </source>
</evidence>
<dbReference type="EMBL" id="JAGQNX010000004">
    <property type="protein sequence ID" value="MCA9307898.1"/>
    <property type="molecule type" value="Genomic_DNA"/>
</dbReference>
<feature type="domain" description="Glutamine amidotransferase" evidence="1">
    <location>
        <begin position="46"/>
        <end position="193"/>
    </location>
</feature>
<protein>
    <submittedName>
        <fullName evidence="2">Type 1 glutamine amidotransferase</fullName>
    </submittedName>
</protein>
<dbReference type="AlphaFoldDB" id="A0A955EDU3"/>
<sequence>MGKRILLVQFRTDVSLAHEVECVCSKLETKDVITLNPFVDEIPQNIQTVLQDVGLVILGGSGQFDISKQEEHVLTALNKVKPLIEYILVNDIPTLAICFGFQLVAYVAGASVEAKPQNSENGSVEVFLTKEGKEDKIFSNFPDSFFINAGHKDSVHNLPSTFTVLATNDTCQNQAYRHKNNVYGIQNHPELTKEDVLHRYSLYPEYRKGKNIDAMSKLITPTPQASKIFKYFEQVYLTN</sequence>
<reference evidence="2" key="2">
    <citation type="journal article" date="2021" name="Microbiome">
        <title>Successional dynamics and alternative stable states in a saline activated sludge microbial community over 9 years.</title>
        <authorList>
            <person name="Wang Y."/>
            <person name="Ye J."/>
            <person name="Ju F."/>
            <person name="Liu L."/>
            <person name="Boyd J.A."/>
            <person name="Deng Y."/>
            <person name="Parks D.H."/>
            <person name="Jiang X."/>
            <person name="Yin X."/>
            <person name="Woodcroft B.J."/>
            <person name="Tyson G.W."/>
            <person name="Hugenholtz P."/>
            <person name="Polz M.F."/>
            <person name="Zhang T."/>
        </authorList>
    </citation>
    <scope>NUCLEOTIDE SEQUENCE</scope>
    <source>
        <strain evidence="2">HKST-UBA79</strain>
    </source>
</reference>
<gene>
    <name evidence="2" type="ORF">KC980_00125</name>
</gene>
<evidence type="ECO:0000259" key="1">
    <source>
        <dbReference type="Pfam" id="PF00117"/>
    </source>
</evidence>
<dbReference type="Pfam" id="PF00117">
    <property type="entry name" value="GATase"/>
    <property type="match status" value="1"/>
</dbReference>
<dbReference type="PROSITE" id="PS51273">
    <property type="entry name" value="GATASE_TYPE_1"/>
    <property type="match status" value="1"/>
</dbReference>
<dbReference type="Gene3D" id="3.40.50.880">
    <property type="match status" value="1"/>
</dbReference>
<dbReference type="GO" id="GO:0005829">
    <property type="term" value="C:cytosol"/>
    <property type="evidence" value="ECO:0007669"/>
    <property type="project" value="TreeGrafter"/>
</dbReference>
<reference evidence="2" key="1">
    <citation type="submission" date="2020-04" db="EMBL/GenBank/DDBJ databases">
        <authorList>
            <person name="Zhang T."/>
        </authorList>
    </citation>
    <scope>NUCLEOTIDE SEQUENCE</scope>
    <source>
        <strain evidence="2">HKST-UBA79</strain>
    </source>
</reference>
<dbReference type="InterPro" id="IPR029062">
    <property type="entry name" value="Class_I_gatase-like"/>
</dbReference>
<dbReference type="PANTHER" id="PTHR42695:SF5">
    <property type="entry name" value="GLUTAMINE AMIDOTRANSFERASE YLR126C-RELATED"/>
    <property type="match status" value="1"/>
</dbReference>
<dbReference type="Proteomes" id="UP000740557">
    <property type="component" value="Unassembled WGS sequence"/>
</dbReference>
<keyword evidence="2" id="KW-0315">Glutamine amidotransferase</keyword>
<evidence type="ECO:0000313" key="2">
    <source>
        <dbReference type="EMBL" id="MCA9307898.1"/>
    </source>
</evidence>
<proteinExistence type="predicted"/>
<accession>A0A955EDU3</accession>
<name>A0A955EDU3_UNCKA</name>
<dbReference type="InterPro" id="IPR017926">
    <property type="entry name" value="GATASE"/>
</dbReference>
<organism evidence="2 3">
    <name type="scientific">candidate division WWE3 bacterium</name>
    <dbReference type="NCBI Taxonomy" id="2053526"/>
    <lineage>
        <taxon>Bacteria</taxon>
        <taxon>Katanobacteria</taxon>
    </lineage>
</organism>
<dbReference type="PANTHER" id="PTHR42695">
    <property type="entry name" value="GLUTAMINE AMIDOTRANSFERASE YLR126C-RELATED"/>
    <property type="match status" value="1"/>
</dbReference>
<dbReference type="CDD" id="cd01741">
    <property type="entry name" value="GATase1_1"/>
    <property type="match status" value="1"/>
</dbReference>
<dbReference type="InterPro" id="IPR044992">
    <property type="entry name" value="ChyE-like"/>
</dbReference>